<dbReference type="CDD" id="cd00038">
    <property type="entry name" value="CAP_ED"/>
    <property type="match status" value="1"/>
</dbReference>
<dbReference type="InterPro" id="IPR012318">
    <property type="entry name" value="HTH_CRP"/>
</dbReference>
<dbReference type="SUPFAM" id="SSF51206">
    <property type="entry name" value="cAMP-binding domain-like"/>
    <property type="match status" value="1"/>
</dbReference>
<keyword evidence="2" id="KW-0238">DNA-binding</keyword>
<dbReference type="InterPro" id="IPR050397">
    <property type="entry name" value="Env_Response_Regulators"/>
</dbReference>
<keyword evidence="1" id="KW-0805">Transcription regulation</keyword>
<comment type="caution">
    <text evidence="6">The sequence shown here is derived from an EMBL/GenBank/DDBJ whole genome shotgun (WGS) entry which is preliminary data.</text>
</comment>
<dbReference type="GO" id="GO:0003677">
    <property type="term" value="F:DNA binding"/>
    <property type="evidence" value="ECO:0007669"/>
    <property type="project" value="UniProtKB-KW"/>
</dbReference>
<evidence type="ECO:0000256" key="1">
    <source>
        <dbReference type="ARBA" id="ARBA00023015"/>
    </source>
</evidence>
<dbReference type="SUPFAM" id="SSF46785">
    <property type="entry name" value="Winged helix' DNA-binding domain"/>
    <property type="match status" value="1"/>
</dbReference>
<evidence type="ECO:0000256" key="2">
    <source>
        <dbReference type="ARBA" id="ARBA00023125"/>
    </source>
</evidence>
<feature type="domain" description="Cyclic nucleotide-binding" evidence="4">
    <location>
        <begin position="27"/>
        <end position="128"/>
    </location>
</feature>
<keyword evidence="7" id="KW-1185">Reference proteome</keyword>
<dbReference type="InterPro" id="IPR036390">
    <property type="entry name" value="WH_DNA-bd_sf"/>
</dbReference>
<dbReference type="RefSeq" id="WP_228273770.1">
    <property type="nucleotide sequence ID" value="NZ_JACIGE010000009.1"/>
</dbReference>
<evidence type="ECO:0000259" key="4">
    <source>
        <dbReference type="PROSITE" id="PS50042"/>
    </source>
</evidence>
<dbReference type="PANTHER" id="PTHR24567">
    <property type="entry name" value="CRP FAMILY TRANSCRIPTIONAL REGULATORY PROTEIN"/>
    <property type="match status" value="1"/>
</dbReference>
<dbReference type="SMART" id="SM00419">
    <property type="entry name" value="HTH_CRP"/>
    <property type="match status" value="1"/>
</dbReference>
<dbReference type="InterPro" id="IPR014710">
    <property type="entry name" value="RmlC-like_jellyroll"/>
</dbReference>
<dbReference type="EMBL" id="JACIGE010000009">
    <property type="protein sequence ID" value="MBB4248071.1"/>
    <property type="molecule type" value="Genomic_DNA"/>
</dbReference>
<dbReference type="SMART" id="SM00100">
    <property type="entry name" value="cNMP"/>
    <property type="match status" value="1"/>
</dbReference>
<dbReference type="Pfam" id="PF13545">
    <property type="entry name" value="HTH_Crp_2"/>
    <property type="match status" value="1"/>
</dbReference>
<dbReference type="Proteomes" id="UP000587070">
    <property type="component" value="Unassembled WGS sequence"/>
</dbReference>
<gene>
    <name evidence="6" type="ORF">GGD90_002462</name>
</gene>
<dbReference type="PROSITE" id="PS50042">
    <property type="entry name" value="CNMP_BINDING_3"/>
    <property type="match status" value="1"/>
</dbReference>
<dbReference type="Gene3D" id="2.60.120.10">
    <property type="entry name" value="Jelly Rolls"/>
    <property type="match status" value="1"/>
</dbReference>
<dbReference type="Pfam" id="PF00027">
    <property type="entry name" value="cNMP_binding"/>
    <property type="match status" value="1"/>
</dbReference>
<reference evidence="6 7" key="1">
    <citation type="submission" date="2020-08" db="EMBL/GenBank/DDBJ databases">
        <title>Genome sequencing of Purple Non-Sulfur Bacteria from various extreme environments.</title>
        <authorList>
            <person name="Mayer M."/>
        </authorList>
    </citation>
    <scope>NUCLEOTIDE SEQUENCE [LARGE SCALE GENOMIC DNA]</scope>
    <source>
        <strain evidence="6 7">2761</strain>
    </source>
</reference>
<feature type="domain" description="HTH crp-type" evidence="5">
    <location>
        <begin position="161"/>
        <end position="227"/>
    </location>
</feature>
<dbReference type="Gene3D" id="1.10.10.10">
    <property type="entry name" value="Winged helix-like DNA-binding domain superfamily/Winged helix DNA-binding domain"/>
    <property type="match status" value="1"/>
</dbReference>
<sequence>MPFPNGLAYMTKKKKPHSLPDPKRNRLLASLPAKDYERLLSELELVDMPKGWTMSESGDHVNYLHFPVSGIVSLIYSLEDGSSSETALVGNEGMVGISIFMGGESMPTSTDVQSAGQAYRLSRKVMKHEFSLGGQLQHVALLFTQAMIAQTSQTAVCNQHHSLDQRMCRWLLMSLDRSDGDVLAITHEAISKLLGVRRESVTQILGQLEKDELLALARGRITIRDRAELEKRVCECYAVVQEEYERLLPGGCDF</sequence>
<dbReference type="PROSITE" id="PS51063">
    <property type="entry name" value="HTH_CRP_2"/>
    <property type="match status" value="1"/>
</dbReference>
<name>A0A840G9D1_RHOTE</name>
<evidence type="ECO:0000313" key="6">
    <source>
        <dbReference type="EMBL" id="MBB4248071.1"/>
    </source>
</evidence>
<organism evidence="6 7">
    <name type="scientific">Rhodocyclus tenuis</name>
    <name type="common">Rhodospirillum tenue</name>
    <dbReference type="NCBI Taxonomy" id="1066"/>
    <lineage>
        <taxon>Bacteria</taxon>
        <taxon>Pseudomonadati</taxon>
        <taxon>Pseudomonadota</taxon>
        <taxon>Betaproteobacteria</taxon>
        <taxon>Rhodocyclales</taxon>
        <taxon>Rhodocyclaceae</taxon>
        <taxon>Rhodocyclus</taxon>
    </lineage>
</organism>
<keyword evidence="3" id="KW-0804">Transcription</keyword>
<accession>A0A840G9D1</accession>
<dbReference type="GO" id="GO:0003700">
    <property type="term" value="F:DNA-binding transcription factor activity"/>
    <property type="evidence" value="ECO:0007669"/>
    <property type="project" value="TreeGrafter"/>
</dbReference>
<protein>
    <submittedName>
        <fullName evidence="6">CRP-like cAMP-binding protein</fullName>
    </submittedName>
</protein>
<dbReference type="InterPro" id="IPR018490">
    <property type="entry name" value="cNMP-bd_dom_sf"/>
</dbReference>
<evidence type="ECO:0000256" key="3">
    <source>
        <dbReference type="ARBA" id="ARBA00023163"/>
    </source>
</evidence>
<dbReference type="InterPro" id="IPR000595">
    <property type="entry name" value="cNMP-bd_dom"/>
</dbReference>
<evidence type="ECO:0000259" key="5">
    <source>
        <dbReference type="PROSITE" id="PS51063"/>
    </source>
</evidence>
<dbReference type="InterPro" id="IPR036388">
    <property type="entry name" value="WH-like_DNA-bd_sf"/>
</dbReference>
<proteinExistence type="predicted"/>
<dbReference type="PANTHER" id="PTHR24567:SF74">
    <property type="entry name" value="HTH-TYPE TRANSCRIPTIONAL REGULATOR ARCR"/>
    <property type="match status" value="1"/>
</dbReference>
<evidence type="ECO:0000313" key="7">
    <source>
        <dbReference type="Proteomes" id="UP000587070"/>
    </source>
</evidence>
<dbReference type="GO" id="GO:0005829">
    <property type="term" value="C:cytosol"/>
    <property type="evidence" value="ECO:0007669"/>
    <property type="project" value="TreeGrafter"/>
</dbReference>
<dbReference type="AlphaFoldDB" id="A0A840G9D1"/>